<evidence type="ECO:0000256" key="1">
    <source>
        <dbReference type="ARBA" id="ARBA00022723"/>
    </source>
</evidence>
<dbReference type="InterPro" id="IPR015655">
    <property type="entry name" value="PP2C"/>
</dbReference>
<keyword evidence="3 4" id="KW-0904">Protein phosphatase</keyword>
<proteinExistence type="inferred from homology"/>
<sequence length="275" mass="30144">MSQIRLRKGANASHFIISGKQLFSGGHAETRGKRTTMEDRCAIIGEFAGEDTQFYGIFDGHGGSDCSTYVANNLYKIIAEKLISNDMNDVLEIIQESIDEINAYAVEKWMNQGTTVAIAIIIKNKLYTANVGDSRILLVNRNDKIVKRLSVDHKVSDPIEQERIKAKLGLIQNDRVGGILALSRSIGDGCLSDFISCEAYMTENEYTYDQGLILACDGVWDVIDDIDAAQIFRSADNAANASNLIKQSAIDNRTTDNVAVVCVNLIPKALAESAE</sequence>
<dbReference type="SMART" id="SM00332">
    <property type="entry name" value="PP2Cc"/>
    <property type="match status" value="1"/>
</dbReference>
<dbReference type="SMART" id="SM00331">
    <property type="entry name" value="PP2C_SIG"/>
    <property type="match status" value="1"/>
</dbReference>
<dbReference type="PROSITE" id="PS01032">
    <property type="entry name" value="PPM_1"/>
    <property type="match status" value="1"/>
</dbReference>
<dbReference type="Pfam" id="PF00481">
    <property type="entry name" value="PP2C"/>
    <property type="match status" value="1"/>
</dbReference>
<dbReference type="InterPro" id="IPR000222">
    <property type="entry name" value="PP2C_BS"/>
</dbReference>
<comment type="caution">
    <text evidence="6">The sequence shown here is derived from an EMBL/GenBank/DDBJ whole genome shotgun (WGS) entry which is preliminary data.</text>
</comment>
<evidence type="ECO:0000259" key="5">
    <source>
        <dbReference type="PROSITE" id="PS51746"/>
    </source>
</evidence>
<evidence type="ECO:0000313" key="6">
    <source>
        <dbReference type="EMBL" id="KAK8889754.1"/>
    </source>
</evidence>
<protein>
    <recommendedName>
        <fullName evidence="5">PPM-type phosphatase domain-containing protein</fullName>
    </recommendedName>
</protein>
<feature type="domain" description="PPM-type phosphatase" evidence="5">
    <location>
        <begin position="24"/>
        <end position="265"/>
    </location>
</feature>
<dbReference type="Proteomes" id="UP001470230">
    <property type="component" value="Unassembled WGS sequence"/>
</dbReference>
<dbReference type="InterPro" id="IPR036457">
    <property type="entry name" value="PPM-type-like_dom_sf"/>
</dbReference>
<dbReference type="Gene3D" id="3.60.40.10">
    <property type="entry name" value="PPM-type phosphatase domain"/>
    <property type="match status" value="1"/>
</dbReference>
<keyword evidence="2 4" id="KW-0378">Hydrolase</keyword>
<evidence type="ECO:0000256" key="3">
    <source>
        <dbReference type="ARBA" id="ARBA00022912"/>
    </source>
</evidence>
<evidence type="ECO:0000256" key="4">
    <source>
        <dbReference type="RuleBase" id="RU003465"/>
    </source>
</evidence>
<dbReference type="SUPFAM" id="SSF81606">
    <property type="entry name" value="PP2C-like"/>
    <property type="match status" value="1"/>
</dbReference>
<dbReference type="PROSITE" id="PS51746">
    <property type="entry name" value="PPM_2"/>
    <property type="match status" value="1"/>
</dbReference>
<gene>
    <name evidence="6" type="ORF">M9Y10_034508</name>
</gene>
<evidence type="ECO:0000313" key="7">
    <source>
        <dbReference type="Proteomes" id="UP001470230"/>
    </source>
</evidence>
<dbReference type="PANTHER" id="PTHR47992">
    <property type="entry name" value="PROTEIN PHOSPHATASE"/>
    <property type="match status" value="1"/>
</dbReference>
<accession>A0ABR2KF56</accession>
<dbReference type="CDD" id="cd00143">
    <property type="entry name" value="PP2Cc"/>
    <property type="match status" value="1"/>
</dbReference>
<dbReference type="InterPro" id="IPR001932">
    <property type="entry name" value="PPM-type_phosphatase-like_dom"/>
</dbReference>
<name>A0ABR2KF56_9EUKA</name>
<reference evidence="6 7" key="1">
    <citation type="submission" date="2024-04" db="EMBL/GenBank/DDBJ databases">
        <title>Tritrichomonas musculus Genome.</title>
        <authorList>
            <person name="Alves-Ferreira E."/>
            <person name="Grigg M."/>
            <person name="Lorenzi H."/>
            <person name="Galac M."/>
        </authorList>
    </citation>
    <scope>NUCLEOTIDE SEQUENCE [LARGE SCALE GENOMIC DNA]</scope>
    <source>
        <strain evidence="6 7">EAF2021</strain>
    </source>
</reference>
<dbReference type="EMBL" id="JAPFFF010000005">
    <property type="protein sequence ID" value="KAK8889754.1"/>
    <property type="molecule type" value="Genomic_DNA"/>
</dbReference>
<keyword evidence="1" id="KW-0479">Metal-binding</keyword>
<keyword evidence="7" id="KW-1185">Reference proteome</keyword>
<organism evidence="6 7">
    <name type="scientific">Tritrichomonas musculus</name>
    <dbReference type="NCBI Taxonomy" id="1915356"/>
    <lineage>
        <taxon>Eukaryota</taxon>
        <taxon>Metamonada</taxon>
        <taxon>Parabasalia</taxon>
        <taxon>Tritrichomonadida</taxon>
        <taxon>Tritrichomonadidae</taxon>
        <taxon>Tritrichomonas</taxon>
    </lineage>
</organism>
<comment type="similarity">
    <text evidence="4">Belongs to the PP2C family.</text>
</comment>
<evidence type="ECO:0000256" key="2">
    <source>
        <dbReference type="ARBA" id="ARBA00022801"/>
    </source>
</evidence>